<dbReference type="GO" id="GO:0003676">
    <property type="term" value="F:nucleic acid binding"/>
    <property type="evidence" value="ECO:0007669"/>
    <property type="project" value="InterPro"/>
</dbReference>
<dbReference type="SUPFAM" id="SSF57756">
    <property type="entry name" value="Retrovirus zinc finger-like domains"/>
    <property type="match status" value="1"/>
</dbReference>
<evidence type="ECO:0000313" key="4">
    <source>
        <dbReference type="Proteomes" id="UP000249789"/>
    </source>
</evidence>
<organism evidence="3 4">
    <name type="scientific">Aspergillus fijiensis CBS 313.89</name>
    <dbReference type="NCBI Taxonomy" id="1448319"/>
    <lineage>
        <taxon>Eukaryota</taxon>
        <taxon>Fungi</taxon>
        <taxon>Dikarya</taxon>
        <taxon>Ascomycota</taxon>
        <taxon>Pezizomycotina</taxon>
        <taxon>Eurotiomycetes</taxon>
        <taxon>Eurotiomycetidae</taxon>
        <taxon>Eurotiales</taxon>
        <taxon>Aspergillaceae</taxon>
        <taxon>Aspergillus</taxon>
    </lineage>
</organism>
<dbReference type="InterPro" id="IPR036875">
    <property type="entry name" value="Znf_CCHC_sf"/>
</dbReference>
<name>A0A8G1VTK0_9EURO</name>
<evidence type="ECO:0000313" key="3">
    <source>
        <dbReference type="EMBL" id="RAK71148.1"/>
    </source>
</evidence>
<dbReference type="InterPro" id="IPR001878">
    <property type="entry name" value="Znf_CCHC"/>
</dbReference>
<keyword evidence="1" id="KW-0479">Metal-binding</keyword>
<dbReference type="Pfam" id="PF00098">
    <property type="entry name" value="zf-CCHC"/>
    <property type="match status" value="1"/>
</dbReference>
<dbReference type="PROSITE" id="PS50158">
    <property type="entry name" value="ZF_CCHC"/>
    <property type="match status" value="1"/>
</dbReference>
<dbReference type="AlphaFoldDB" id="A0A8G1VTK0"/>
<evidence type="ECO:0000256" key="1">
    <source>
        <dbReference type="PROSITE-ProRule" id="PRU00047"/>
    </source>
</evidence>
<sequence length="128" mass="14786">MPLFVEIVATQLQLSAVLYFISACRTGLFAHQRSCISSFFSSHHIELMPLHPNCTLIKMTNMQFRYVIMSPIEDRACFECGEQGHLKAACPRIKNRDMDKQARFFVAVERELCATLNQDILRILIHIR</sequence>
<dbReference type="GeneID" id="63863954"/>
<dbReference type="RefSeq" id="XP_040795160.1">
    <property type="nucleotide sequence ID" value="XM_040946621.1"/>
</dbReference>
<evidence type="ECO:0000259" key="2">
    <source>
        <dbReference type="PROSITE" id="PS50158"/>
    </source>
</evidence>
<dbReference type="GO" id="GO:0008270">
    <property type="term" value="F:zinc ion binding"/>
    <property type="evidence" value="ECO:0007669"/>
    <property type="project" value="UniProtKB-KW"/>
</dbReference>
<proteinExistence type="predicted"/>
<dbReference type="Proteomes" id="UP000249789">
    <property type="component" value="Unassembled WGS sequence"/>
</dbReference>
<feature type="domain" description="CCHC-type" evidence="2">
    <location>
        <begin position="77"/>
        <end position="92"/>
    </location>
</feature>
<protein>
    <recommendedName>
        <fullName evidence="2">CCHC-type domain-containing protein</fullName>
    </recommendedName>
</protein>
<accession>A0A8G1VTK0</accession>
<dbReference type="EMBL" id="KZ824732">
    <property type="protein sequence ID" value="RAK71148.1"/>
    <property type="molecule type" value="Genomic_DNA"/>
</dbReference>
<dbReference type="Gene3D" id="4.10.60.10">
    <property type="entry name" value="Zinc finger, CCHC-type"/>
    <property type="match status" value="1"/>
</dbReference>
<keyword evidence="1" id="KW-0863">Zinc-finger</keyword>
<dbReference type="VEuPathDB" id="FungiDB:BO72DRAFT_464060"/>
<gene>
    <name evidence="3" type="ORF">BO72DRAFT_464060</name>
</gene>
<dbReference type="OrthoDB" id="8026949at2759"/>
<reference evidence="3 4" key="1">
    <citation type="submission" date="2018-02" db="EMBL/GenBank/DDBJ databases">
        <title>The genomes of Aspergillus section Nigri reveals drivers in fungal speciation.</title>
        <authorList>
            <consortium name="DOE Joint Genome Institute"/>
            <person name="Vesth T.C."/>
            <person name="Nybo J."/>
            <person name="Theobald S."/>
            <person name="Brandl J."/>
            <person name="Frisvad J.C."/>
            <person name="Nielsen K.F."/>
            <person name="Lyhne E.K."/>
            <person name="Kogle M.E."/>
            <person name="Kuo A."/>
            <person name="Riley R."/>
            <person name="Clum A."/>
            <person name="Nolan M."/>
            <person name="Lipzen A."/>
            <person name="Salamov A."/>
            <person name="Henrissat B."/>
            <person name="Wiebenga A."/>
            <person name="De vries R.P."/>
            <person name="Grigoriev I.V."/>
            <person name="Mortensen U.H."/>
            <person name="Andersen M.R."/>
            <person name="Baker S.E."/>
        </authorList>
    </citation>
    <scope>NUCLEOTIDE SEQUENCE [LARGE SCALE GENOMIC DNA]</scope>
    <source>
        <strain evidence="3 4">CBS 313.89</strain>
    </source>
</reference>
<keyword evidence="4" id="KW-1185">Reference proteome</keyword>
<keyword evidence="1" id="KW-0862">Zinc</keyword>